<dbReference type="AlphaFoldDB" id="A0A2R5G563"/>
<keyword evidence="1" id="KW-0378">Hydrolase</keyword>
<dbReference type="Proteomes" id="UP000245124">
    <property type="component" value="Unassembled WGS sequence"/>
</dbReference>
<evidence type="ECO:0000259" key="4">
    <source>
        <dbReference type="Pfam" id="PF12965"/>
    </source>
</evidence>
<evidence type="ECO:0000313" key="6">
    <source>
        <dbReference type="EMBL" id="GBG23593.1"/>
    </source>
</evidence>
<gene>
    <name evidence="6" type="ORF">NIES4072_73050</name>
</gene>
<evidence type="ECO:0000256" key="1">
    <source>
        <dbReference type="ARBA" id="ARBA00022801"/>
    </source>
</evidence>
<dbReference type="InterPro" id="IPR024385">
    <property type="entry name" value="DUF3854"/>
</dbReference>
<feature type="domain" description="NrS-1 polymerase-like helicase" evidence="5">
    <location>
        <begin position="558"/>
        <end position="654"/>
    </location>
</feature>
<sequence length="1021" mass="113539">MVATFNGSSTTATNDVRGHLDQLTLTPLLSEPRNQATQPNSVEQIWTNESVKQHWISFGAFKDFIKQKFGRDRLCAEQFDAMIEFTDSPHRIAEALRWKKPYSGVVYAALMLNADGSVWHSILSLPNDDGTKPYKRLAPSKNGDQCFYPRVVPTIRRLVEQQLGLEKGSIPDDVDFYEWLANSELPVITTEGGEKLFSLICLGYPATTNYGATCGVDKKTKRFKPSLQRIMNRPRTLLVAYDMDSKPSVVASVNKGIDALSYAAQKVGSSVSRPTWDESLGKGIDDLLLTPNGETLWAQSYNWALCLGIVTKMLGIGAVDEVNSFEQLEQLSQLYGTIVELNILKTRMSADNLIAALNQQIRELTHGKDAVESKSHQSKSYQSKSKIIPADMLAFELVEDYRERLKYCNEYKEWKYYLGDDSGLWKSQDDHMIETRIQGILDARSIVGYGTDSYIVNIRKFMARRLTVETWPQRTGIVPFLDGVLVLATGKFEKHSPGNYLTWTLPHRFDNPKIRDWPTIRGWFQEVTEGDSQKIQTLICFAAATLRGMSHLQKILYLWGNGGNGKGIYSDILTALVGSENTWSGKIENLDNPNFLVDINNKRSVIFEDQDKVNGGLQTFKTLTGGGSTKAKEVYKKACDVRLSATVLITSNYAALQGSGVGRWLKRRLIVINMNYCPPIVDTHLREKLYPEIGAFTQYLLTIPESEIINTLNGKNSTGYDLAYWEMAQMTDSIAAWVERHIVRDPKGVVKVGSNKNEWQSSSYRPEISTLFGSYHHYCQNSGQQGKSLPNFTPDLLQVLNHVLGWSDVKQEKTRTGSHFYGIRLRGAFDEAPFPSESSITSNQAGDGGVTDKVMDMVMDSKPYGDGCDGHLQKNLFVNEVNNHPSNFLKSESLGDEKTDFVESLGKTLSPPSQPLPEIAITPTPQALSSIEPNHHQSVTNPSPAPSASVTTREPVKGDRVKLLSSGEEYKISWVSCGSDKVLLVSALTGEPLTAPSPLRPGAAAGGLNLIDVSELKFLDT</sequence>
<name>A0A2R5G563_NOSCO</name>
<feature type="region of interest" description="Disordered" evidence="2">
    <location>
        <begin position="930"/>
        <end position="955"/>
    </location>
</feature>
<proteinExistence type="predicted"/>
<keyword evidence="7" id="KW-1185">Reference proteome</keyword>
<dbReference type="RefSeq" id="WP_109013460.1">
    <property type="nucleotide sequence ID" value="NZ_BDUD01000006.1"/>
</dbReference>
<reference evidence="6 7" key="1">
    <citation type="submission" date="2017-06" db="EMBL/GenBank/DDBJ databases">
        <title>Genome sequencing of cyanobaciteial culture collection at National Institute for Environmental Studies (NIES).</title>
        <authorList>
            <person name="Hirose Y."/>
            <person name="Shimura Y."/>
            <person name="Fujisawa T."/>
            <person name="Nakamura Y."/>
            <person name="Kawachi M."/>
        </authorList>
    </citation>
    <scope>NUCLEOTIDE SEQUENCE [LARGE SCALE GENOMIC DNA]</scope>
    <source>
        <strain evidence="6 7">NIES-4072</strain>
    </source>
</reference>
<dbReference type="Gene3D" id="3.40.50.300">
    <property type="entry name" value="P-loop containing nucleotide triphosphate hydrolases"/>
    <property type="match status" value="1"/>
</dbReference>
<dbReference type="PANTHER" id="PTHR35372:SF2">
    <property type="entry name" value="SF3 HELICASE DOMAIN-CONTAINING PROTEIN"/>
    <property type="match status" value="1"/>
</dbReference>
<organism evidence="6 7">
    <name type="scientific">Nostoc commune NIES-4072</name>
    <dbReference type="NCBI Taxonomy" id="2005467"/>
    <lineage>
        <taxon>Bacteria</taxon>
        <taxon>Bacillati</taxon>
        <taxon>Cyanobacteriota</taxon>
        <taxon>Cyanophyceae</taxon>
        <taxon>Nostocales</taxon>
        <taxon>Nostocaceae</taxon>
        <taxon>Nostoc</taxon>
    </lineage>
</organism>
<dbReference type="InterPro" id="IPR051620">
    <property type="entry name" value="ORF904-like_C"/>
</dbReference>
<dbReference type="InterPro" id="IPR014818">
    <property type="entry name" value="Phage/plasmid_primase_P4_C"/>
</dbReference>
<dbReference type="OrthoDB" id="505390at2"/>
<dbReference type="InterPro" id="IPR045455">
    <property type="entry name" value="NrS-1_pol-like_helicase"/>
</dbReference>
<dbReference type="Pfam" id="PF19263">
    <property type="entry name" value="DUF5906"/>
    <property type="match status" value="1"/>
</dbReference>
<dbReference type="InterPro" id="IPR027417">
    <property type="entry name" value="P-loop_NTPase"/>
</dbReference>
<feature type="domain" description="Bacteriophage/plasmid primase P4 C-terminal" evidence="3">
    <location>
        <begin position="398"/>
        <end position="528"/>
    </location>
</feature>
<dbReference type="GO" id="GO:0016787">
    <property type="term" value="F:hydrolase activity"/>
    <property type="evidence" value="ECO:0007669"/>
    <property type="project" value="UniProtKB-KW"/>
</dbReference>
<evidence type="ECO:0000259" key="5">
    <source>
        <dbReference type="Pfam" id="PF19263"/>
    </source>
</evidence>
<accession>A0A2R5G563</accession>
<protein>
    <recommendedName>
        <fullName evidence="8">SF3 helicase domain-containing protein</fullName>
    </recommendedName>
</protein>
<evidence type="ECO:0008006" key="8">
    <source>
        <dbReference type="Google" id="ProtNLM"/>
    </source>
</evidence>
<feature type="domain" description="DUF3854" evidence="4">
    <location>
        <begin position="176"/>
        <end position="290"/>
    </location>
</feature>
<comment type="caution">
    <text evidence="6">The sequence shown here is derived from an EMBL/GenBank/DDBJ whole genome shotgun (WGS) entry which is preliminary data.</text>
</comment>
<dbReference type="Pfam" id="PF08706">
    <property type="entry name" value="D5_N"/>
    <property type="match status" value="1"/>
</dbReference>
<evidence type="ECO:0000256" key="2">
    <source>
        <dbReference type="SAM" id="MobiDB-lite"/>
    </source>
</evidence>
<dbReference type="EMBL" id="BDUD01000006">
    <property type="protein sequence ID" value="GBG23593.1"/>
    <property type="molecule type" value="Genomic_DNA"/>
</dbReference>
<dbReference type="PANTHER" id="PTHR35372">
    <property type="entry name" value="ATP BINDING PROTEIN-RELATED"/>
    <property type="match status" value="1"/>
</dbReference>
<evidence type="ECO:0000313" key="7">
    <source>
        <dbReference type="Proteomes" id="UP000245124"/>
    </source>
</evidence>
<feature type="compositionally biased region" description="Polar residues" evidence="2">
    <location>
        <begin position="930"/>
        <end position="952"/>
    </location>
</feature>
<evidence type="ECO:0000259" key="3">
    <source>
        <dbReference type="Pfam" id="PF08706"/>
    </source>
</evidence>
<dbReference type="Pfam" id="PF12965">
    <property type="entry name" value="DUF3854"/>
    <property type="match status" value="1"/>
</dbReference>